<evidence type="ECO:0008006" key="2">
    <source>
        <dbReference type="Google" id="ProtNLM"/>
    </source>
</evidence>
<dbReference type="GO" id="GO:0051536">
    <property type="term" value="F:iron-sulfur cluster binding"/>
    <property type="evidence" value="ECO:0007669"/>
    <property type="project" value="InterPro"/>
</dbReference>
<name>X0WE09_9ZZZZ</name>
<feature type="non-terminal residue" evidence="1">
    <location>
        <position position="38"/>
    </location>
</feature>
<comment type="caution">
    <text evidence="1">The sequence shown here is derived from an EMBL/GenBank/DDBJ whole genome shotgun (WGS) entry which is preliminary data.</text>
</comment>
<proteinExistence type="predicted"/>
<gene>
    <name evidence="1" type="ORF">S01H1_46811</name>
</gene>
<dbReference type="CDD" id="cd00207">
    <property type="entry name" value="fer2"/>
    <property type="match status" value="1"/>
</dbReference>
<accession>X0WE09</accession>
<dbReference type="InterPro" id="IPR036010">
    <property type="entry name" value="2Fe-2S_ferredoxin-like_sf"/>
</dbReference>
<dbReference type="InterPro" id="IPR001041">
    <property type="entry name" value="2Fe-2S_ferredoxin-type"/>
</dbReference>
<dbReference type="Pfam" id="PF13510">
    <property type="entry name" value="Fer2_4"/>
    <property type="match status" value="1"/>
</dbReference>
<reference evidence="1" key="1">
    <citation type="journal article" date="2014" name="Front. Microbiol.">
        <title>High frequency of phylogenetically diverse reductive dehalogenase-homologous genes in deep subseafloor sedimentary metagenomes.</title>
        <authorList>
            <person name="Kawai M."/>
            <person name="Futagami T."/>
            <person name="Toyoda A."/>
            <person name="Takaki Y."/>
            <person name="Nishi S."/>
            <person name="Hori S."/>
            <person name="Arai W."/>
            <person name="Tsubouchi T."/>
            <person name="Morono Y."/>
            <person name="Uchiyama I."/>
            <person name="Ito T."/>
            <person name="Fujiyama A."/>
            <person name="Inagaki F."/>
            <person name="Takami H."/>
        </authorList>
    </citation>
    <scope>NUCLEOTIDE SEQUENCE</scope>
    <source>
        <strain evidence="1">Expedition CK06-06</strain>
    </source>
</reference>
<dbReference type="AlphaFoldDB" id="X0WE09"/>
<organism evidence="1">
    <name type="scientific">marine sediment metagenome</name>
    <dbReference type="NCBI Taxonomy" id="412755"/>
    <lineage>
        <taxon>unclassified sequences</taxon>
        <taxon>metagenomes</taxon>
        <taxon>ecological metagenomes</taxon>
    </lineage>
</organism>
<evidence type="ECO:0000313" key="1">
    <source>
        <dbReference type="EMBL" id="GAG10906.1"/>
    </source>
</evidence>
<dbReference type="Gene3D" id="3.10.20.740">
    <property type="match status" value="1"/>
</dbReference>
<protein>
    <recommendedName>
        <fullName evidence="2">2Fe-2S ferredoxin-type domain-containing protein</fullName>
    </recommendedName>
</protein>
<sequence length="38" mass="4193">MPKLFIDNREVEVDKGATILDAAGKLGIEIPTMCFLKD</sequence>
<dbReference type="EMBL" id="BARS01029988">
    <property type="protein sequence ID" value="GAG10906.1"/>
    <property type="molecule type" value="Genomic_DNA"/>
</dbReference>
<dbReference type="SUPFAM" id="SSF54292">
    <property type="entry name" value="2Fe-2S ferredoxin-like"/>
    <property type="match status" value="1"/>
</dbReference>